<dbReference type="Proteomes" id="UP000250140">
    <property type="component" value="Unassembled WGS sequence"/>
</dbReference>
<feature type="non-terminal residue" evidence="2">
    <location>
        <position position="1"/>
    </location>
</feature>
<protein>
    <submittedName>
        <fullName evidence="2">Uncharacterized protein</fullName>
    </submittedName>
</protein>
<dbReference type="EMBL" id="KV749635">
    <property type="protein sequence ID" value="OCL08572.1"/>
    <property type="molecule type" value="Genomic_DNA"/>
</dbReference>
<evidence type="ECO:0000313" key="2">
    <source>
        <dbReference type="EMBL" id="OCL08572.1"/>
    </source>
</evidence>
<organism evidence="2 3">
    <name type="scientific">Glonium stellatum</name>
    <dbReference type="NCBI Taxonomy" id="574774"/>
    <lineage>
        <taxon>Eukaryota</taxon>
        <taxon>Fungi</taxon>
        <taxon>Dikarya</taxon>
        <taxon>Ascomycota</taxon>
        <taxon>Pezizomycotina</taxon>
        <taxon>Dothideomycetes</taxon>
        <taxon>Pleosporomycetidae</taxon>
        <taxon>Gloniales</taxon>
        <taxon>Gloniaceae</taxon>
        <taxon>Glonium</taxon>
    </lineage>
</organism>
<dbReference type="OrthoDB" id="5407653at2759"/>
<evidence type="ECO:0000256" key="1">
    <source>
        <dbReference type="SAM" id="MobiDB-lite"/>
    </source>
</evidence>
<gene>
    <name evidence="2" type="ORF">AOQ84DRAFT_376633</name>
</gene>
<proteinExistence type="predicted"/>
<name>A0A8E2F0Y8_9PEZI</name>
<evidence type="ECO:0000313" key="3">
    <source>
        <dbReference type="Proteomes" id="UP000250140"/>
    </source>
</evidence>
<feature type="region of interest" description="Disordered" evidence="1">
    <location>
        <begin position="1"/>
        <end position="35"/>
    </location>
</feature>
<accession>A0A8E2F0Y8</accession>
<reference evidence="2 3" key="1">
    <citation type="journal article" date="2016" name="Nat. Commun.">
        <title>Ectomycorrhizal ecology is imprinted in the genome of the dominant symbiotic fungus Cenococcum geophilum.</title>
        <authorList>
            <consortium name="DOE Joint Genome Institute"/>
            <person name="Peter M."/>
            <person name="Kohler A."/>
            <person name="Ohm R.A."/>
            <person name="Kuo A."/>
            <person name="Krutzmann J."/>
            <person name="Morin E."/>
            <person name="Arend M."/>
            <person name="Barry K.W."/>
            <person name="Binder M."/>
            <person name="Choi C."/>
            <person name="Clum A."/>
            <person name="Copeland A."/>
            <person name="Grisel N."/>
            <person name="Haridas S."/>
            <person name="Kipfer T."/>
            <person name="LaButti K."/>
            <person name="Lindquist E."/>
            <person name="Lipzen A."/>
            <person name="Maire R."/>
            <person name="Meier B."/>
            <person name="Mihaltcheva S."/>
            <person name="Molinier V."/>
            <person name="Murat C."/>
            <person name="Poggeler S."/>
            <person name="Quandt C.A."/>
            <person name="Sperisen C."/>
            <person name="Tritt A."/>
            <person name="Tisserant E."/>
            <person name="Crous P.W."/>
            <person name="Henrissat B."/>
            <person name="Nehls U."/>
            <person name="Egli S."/>
            <person name="Spatafora J.W."/>
            <person name="Grigoriev I.V."/>
            <person name="Martin F.M."/>
        </authorList>
    </citation>
    <scope>NUCLEOTIDE SEQUENCE [LARGE SCALE GENOMIC DNA]</scope>
    <source>
        <strain evidence="2 3">CBS 207.34</strain>
    </source>
</reference>
<keyword evidence="3" id="KW-1185">Reference proteome</keyword>
<feature type="compositionally biased region" description="Basic and acidic residues" evidence="1">
    <location>
        <begin position="12"/>
        <end position="35"/>
    </location>
</feature>
<sequence>VGEASGGSDVPVPKEKEKEAERPARARPSAKERRKVSAADAWRVLRPGGGVWDPRVVYEAIGKGRGDEWDEVFMVSSLNHHIRILKLRVHPLYLQYLTDGTLPAQPPADPSWVSPKLQRTRWFDFFVVEDRAEAMRGIWGIMAYLMRMQETADVKMDGA</sequence>
<dbReference type="AlphaFoldDB" id="A0A8E2F0Y8"/>